<comment type="caution">
    <text evidence="2">The sequence shown here is derived from an EMBL/GenBank/DDBJ whole genome shotgun (WGS) entry which is preliminary data.</text>
</comment>
<dbReference type="Proteomes" id="UP001066276">
    <property type="component" value="Chromosome 3_1"/>
</dbReference>
<protein>
    <submittedName>
        <fullName evidence="2">Uncharacterized protein</fullName>
    </submittedName>
</protein>
<reference evidence="2" key="1">
    <citation type="journal article" date="2022" name="bioRxiv">
        <title>Sequencing and chromosome-scale assembly of the giantPleurodeles waltlgenome.</title>
        <authorList>
            <person name="Brown T."/>
            <person name="Elewa A."/>
            <person name="Iarovenko S."/>
            <person name="Subramanian E."/>
            <person name="Araus A.J."/>
            <person name="Petzold A."/>
            <person name="Susuki M."/>
            <person name="Suzuki K.-i.T."/>
            <person name="Hayashi T."/>
            <person name="Toyoda A."/>
            <person name="Oliveira C."/>
            <person name="Osipova E."/>
            <person name="Leigh N.D."/>
            <person name="Simon A."/>
            <person name="Yun M.H."/>
        </authorList>
    </citation>
    <scope>NUCLEOTIDE SEQUENCE</scope>
    <source>
        <strain evidence="2">20211129_DDA</strain>
        <tissue evidence="2">Liver</tissue>
    </source>
</reference>
<accession>A0AAV7U7J4</accession>
<proteinExistence type="predicted"/>
<name>A0AAV7U7J4_PLEWA</name>
<feature type="compositionally biased region" description="Polar residues" evidence="1">
    <location>
        <begin position="141"/>
        <end position="158"/>
    </location>
</feature>
<keyword evidence="3" id="KW-1185">Reference proteome</keyword>
<evidence type="ECO:0000313" key="2">
    <source>
        <dbReference type="EMBL" id="KAJ1184029.1"/>
    </source>
</evidence>
<evidence type="ECO:0000256" key="1">
    <source>
        <dbReference type="SAM" id="MobiDB-lite"/>
    </source>
</evidence>
<gene>
    <name evidence="2" type="ORF">NDU88_000839</name>
</gene>
<sequence>MLITELHSVEGRLREVERRVERGGGDMKEVTEFKAQWTETDARLRKFDYQHYAPRMHAEGDRSSRLLSWLVKGEQQHSTINAISLDEGSVVNTQQEINEAFRQYYATLYKAGPPARGTDEGIPPDIPTNSLDGSTIIRFGETNSNGRDPASPETNGPQ</sequence>
<feature type="region of interest" description="Disordered" evidence="1">
    <location>
        <begin position="115"/>
        <end position="158"/>
    </location>
</feature>
<evidence type="ECO:0000313" key="3">
    <source>
        <dbReference type="Proteomes" id="UP001066276"/>
    </source>
</evidence>
<dbReference type="AlphaFoldDB" id="A0AAV7U7J4"/>
<organism evidence="2 3">
    <name type="scientific">Pleurodeles waltl</name>
    <name type="common">Iberian ribbed newt</name>
    <dbReference type="NCBI Taxonomy" id="8319"/>
    <lineage>
        <taxon>Eukaryota</taxon>
        <taxon>Metazoa</taxon>
        <taxon>Chordata</taxon>
        <taxon>Craniata</taxon>
        <taxon>Vertebrata</taxon>
        <taxon>Euteleostomi</taxon>
        <taxon>Amphibia</taxon>
        <taxon>Batrachia</taxon>
        <taxon>Caudata</taxon>
        <taxon>Salamandroidea</taxon>
        <taxon>Salamandridae</taxon>
        <taxon>Pleurodelinae</taxon>
        <taxon>Pleurodeles</taxon>
    </lineage>
</organism>
<dbReference type="EMBL" id="JANPWB010000005">
    <property type="protein sequence ID" value="KAJ1184029.1"/>
    <property type="molecule type" value="Genomic_DNA"/>
</dbReference>